<evidence type="ECO:0000313" key="3">
    <source>
        <dbReference type="EMBL" id="MCU7379634.1"/>
    </source>
</evidence>
<organism evidence="3 4">
    <name type="scientific">Hominibacterium faecale</name>
    <dbReference type="NCBI Taxonomy" id="2839743"/>
    <lineage>
        <taxon>Bacteria</taxon>
        <taxon>Bacillati</taxon>
        <taxon>Bacillota</taxon>
        <taxon>Clostridia</taxon>
        <taxon>Peptostreptococcales</taxon>
        <taxon>Anaerovoracaceae</taxon>
        <taxon>Hominibacterium</taxon>
    </lineage>
</organism>
<evidence type="ECO:0000256" key="1">
    <source>
        <dbReference type="SAM" id="MobiDB-lite"/>
    </source>
</evidence>
<dbReference type="RefSeq" id="WP_148397630.1">
    <property type="nucleotide sequence ID" value="NZ_JAJAGH010000009.1"/>
</dbReference>
<dbReference type="AlphaFoldDB" id="A0A9J6QTL1"/>
<name>A0A9J6QTL1_9FIRM</name>
<keyword evidence="4" id="KW-1185">Reference proteome</keyword>
<keyword evidence="2" id="KW-0812">Transmembrane</keyword>
<evidence type="ECO:0000256" key="2">
    <source>
        <dbReference type="SAM" id="Phobius"/>
    </source>
</evidence>
<proteinExistence type="predicted"/>
<evidence type="ECO:0000313" key="4">
    <source>
        <dbReference type="Proteomes" id="UP001065549"/>
    </source>
</evidence>
<reference evidence="3" key="1">
    <citation type="submission" date="2022-09" db="EMBL/GenBank/DDBJ databases">
        <title>Culturomic study of gut microbiota in children with autism spectrum disorder.</title>
        <authorList>
            <person name="Efimov B.A."/>
            <person name="Chaplin A.V."/>
            <person name="Sokolova S.R."/>
            <person name="Pikina A.P."/>
            <person name="Korzhanova M."/>
            <person name="Belova V."/>
            <person name="Korostin D."/>
        </authorList>
    </citation>
    <scope>NUCLEOTIDE SEQUENCE</scope>
    <source>
        <strain evidence="3">ASD5510</strain>
    </source>
</reference>
<sequence>MVEKKELGLQRMDPGEAEDQKFLLLAKKIRRRRMIAASILVFVTAFLTVCIVNYKAAGRSVSPPIVISRDGVDNGQTSTMIYYSLGFKQVAYESKYGKNYSQRLWLWENVEENPEVLTGQQYQQLTDQLTKRNGQKPAYSDYFQCFQTFDASILDVEKDKDQYTIYMKGAVYSFLEYKGQVYENVDGDPQSAYNGGEQQPMIVSAVWDGKNLQVEQVKEYKLGDAGSAAIYEHFPKPVAIRLNASIEGQSDEGQSAVERSRMKAAAYFGKQVADGTYLFLNDETSEAELYRIVPDKWKKGSQAGPWENDELVEKKPLAELKEQR</sequence>
<protein>
    <submittedName>
        <fullName evidence="3">Uncharacterized protein</fullName>
    </submittedName>
</protein>
<gene>
    <name evidence="3" type="ORF">OBO34_14905</name>
</gene>
<feature type="region of interest" description="Disordered" evidence="1">
    <location>
        <begin position="298"/>
        <end position="324"/>
    </location>
</feature>
<comment type="caution">
    <text evidence="3">The sequence shown here is derived from an EMBL/GenBank/DDBJ whole genome shotgun (WGS) entry which is preliminary data.</text>
</comment>
<dbReference type="Proteomes" id="UP001065549">
    <property type="component" value="Unassembled WGS sequence"/>
</dbReference>
<feature type="transmembrane region" description="Helical" evidence="2">
    <location>
        <begin position="34"/>
        <end position="54"/>
    </location>
</feature>
<feature type="compositionally biased region" description="Basic and acidic residues" evidence="1">
    <location>
        <begin position="311"/>
        <end position="324"/>
    </location>
</feature>
<accession>A0A9J6QTL1</accession>
<dbReference type="EMBL" id="JAOSHN010000006">
    <property type="protein sequence ID" value="MCU7379634.1"/>
    <property type="molecule type" value="Genomic_DNA"/>
</dbReference>
<keyword evidence="2" id="KW-0472">Membrane</keyword>
<keyword evidence="2" id="KW-1133">Transmembrane helix</keyword>